<dbReference type="Proteomes" id="UP001600650">
    <property type="component" value="Unassembled WGS sequence"/>
</dbReference>
<comment type="caution">
    <text evidence="2">The sequence shown here is derived from an EMBL/GenBank/DDBJ whole genome shotgun (WGS) entry which is preliminary data.</text>
</comment>
<reference evidence="2 3" key="1">
    <citation type="submission" date="2024-09" db="EMBL/GenBank/DDBJ databases">
        <title>The Natural Products Discovery Center: Release of the First 8490 Sequenced Strains for Exploring Actinobacteria Biosynthetic Diversity.</title>
        <authorList>
            <person name="Kalkreuter E."/>
            <person name="Kautsar S.A."/>
            <person name="Yang D."/>
            <person name="Bader C.D."/>
            <person name="Teijaro C.N."/>
            <person name="Fluegel L."/>
            <person name="Davis C.M."/>
            <person name="Simpson J.R."/>
            <person name="Lauterbach L."/>
            <person name="Steele A.D."/>
            <person name="Gui C."/>
            <person name="Meng S."/>
            <person name="Li G."/>
            <person name="Viehrig K."/>
            <person name="Ye F."/>
            <person name="Su P."/>
            <person name="Kiefer A.F."/>
            <person name="Nichols A."/>
            <person name="Cepeda A.J."/>
            <person name="Yan W."/>
            <person name="Fan B."/>
            <person name="Jiang Y."/>
            <person name="Adhikari A."/>
            <person name="Zheng C.-J."/>
            <person name="Schuster L."/>
            <person name="Cowan T.M."/>
            <person name="Smanski M.J."/>
            <person name="Chevrette M.G."/>
            <person name="De Carvalho L.P.S."/>
            <person name="Shen B."/>
        </authorList>
    </citation>
    <scope>NUCLEOTIDE SEQUENCE [LARGE SCALE GENOMIC DNA]</scope>
    <source>
        <strain evidence="2 3">NPDC057399</strain>
    </source>
</reference>
<evidence type="ECO:0000313" key="3">
    <source>
        <dbReference type="Proteomes" id="UP001600650"/>
    </source>
</evidence>
<evidence type="ECO:0000256" key="1">
    <source>
        <dbReference type="SAM" id="MobiDB-lite"/>
    </source>
</evidence>
<feature type="region of interest" description="Disordered" evidence="1">
    <location>
        <begin position="167"/>
        <end position="190"/>
    </location>
</feature>
<dbReference type="Gene3D" id="6.20.20.10">
    <property type="match status" value="1"/>
</dbReference>
<organism evidence="2 3">
    <name type="scientific">Streptomyces cellulosae</name>
    <dbReference type="NCBI Taxonomy" id="1968"/>
    <lineage>
        <taxon>Bacteria</taxon>
        <taxon>Bacillati</taxon>
        <taxon>Actinomycetota</taxon>
        <taxon>Actinomycetes</taxon>
        <taxon>Kitasatosporales</taxon>
        <taxon>Streptomycetaceae</taxon>
        <taxon>Streptomyces</taxon>
    </lineage>
</organism>
<accession>A0ABW6JLG8</accession>
<keyword evidence="3" id="KW-1185">Reference proteome</keyword>
<protein>
    <recommendedName>
        <fullName evidence="4">OB domain-containing protein</fullName>
    </recommendedName>
</protein>
<name>A0ABW6JLG8_STRCE</name>
<feature type="region of interest" description="Disordered" evidence="1">
    <location>
        <begin position="317"/>
        <end position="336"/>
    </location>
</feature>
<evidence type="ECO:0008006" key="4">
    <source>
        <dbReference type="Google" id="ProtNLM"/>
    </source>
</evidence>
<feature type="compositionally biased region" description="Basic and acidic residues" evidence="1">
    <location>
        <begin position="317"/>
        <end position="328"/>
    </location>
</feature>
<dbReference type="RefSeq" id="WP_381727127.1">
    <property type="nucleotide sequence ID" value="NZ_JBHVBU010000054.1"/>
</dbReference>
<evidence type="ECO:0000313" key="2">
    <source>
        <dbReference type="EMBL" id="MFE7965220.1"/>
    </source>
</evidence>
<proteinExistence type="predicted"/>
<gene>
    <name evidence="2" type="ORF">ACFU0X_19680</name>
</gene>
<dbReference type="EMBL" id="JBHVBU010000054">
    <property type="protein sequence ID" value="MFE7965220.1"/>
    <property type="molecule type" value="Genomic_DNA"/>
</dbReference>
<sequence length="336" mass="37561">MTAPAPAIDALTIHFEYEDCTRCGGSGHFSYNPMEGTICRRCRGTKRTPTRRGRNALTRWKEQVHTRLSTPVLDLKPGDVVYSDAESVAGSLRFYPTRWRTVAQVERTDHSDQATLTIRFRHRDGRQSARALPVDQLDAFTVPRLDRAVLEEINRKIARRFTGAWLDGEEPPAPRVPRTRPTRSPGDRKASAYQLRTLQRLVEDLEAGPLKEEAVAFQAAPTTFAAAADLNDRVVGELEAQRKRHLDRQRYAGEVGAQVSVTGTVIRRRTGSWGICLVVQDDAHAVTAVAFTKRPAAYEVAELDRITLTGTVTSHEMGWDGRTKETKLRQAHVTPA</sequence>